<feature type="transmembrane region" description="Helical" evidence="2">
    <location>
        <begin position="129"/>
        <end position="147"/>
    </location>
</feature>
<reference evidence="4 5" key="1">
    <citation type="submission" date="2019-07" db="EMBL/GenBank/DDBJ databases">
        <title>Whole genome shotgun sequence of Cellulomonas composti NBRC 100758.</title>
        <authorList>
            <person name="Hosoyama A."/>
            <person name="Uohara A."/>
            <person name="Ohji S."/>
            <person name="Ichikawa N."/>
        </authorList>
    </citation>
    <scope>NUCLEOTIDE SEQUENCE [LARGE SCALE GENOMIC DNA]</scope>
    <source>
        <strain evidence="4 5">NBRC 100758</strain>
    </source>
</reference>
<keyword evidence="2" id="KW-1133">Transmembrane helix</keyword>
<feature type="domain" description="Calcineurin-like phosphoesterase" evidence="3">
    <location>
        <begin position="271"/>
        <end position="353"/>
    </location>
</feature>
<dbReference type="SUPFAM" id="SSF56300">
    <property type="entry name" value="Metallo-dependent phosphatases"/>
    <property type="match status" value="1"/>
</dbReference>
<comment type="caution">
    <text evidence="4">The sequence shown here is derived from an EMBL/GenBank/DDBJ whole genome shotgun (WGS) entry which is preliminary data.</text>
</comment>
<feature type="region of interest" description="Disordered" evidence="1">
    <location>
        <begin position="511"/>
        <end position="530"/>
    </location>
</feature>
<dbReference type="InterPro" id="IPR004843">
    <property type="entry name" value="Calcineurin-like_PHP"/>
</dbReference>
<proteinExistence type="predicted"/>
<accession>A0A511JEP1</accession>
<dbReference type="Proteomes" id="UP000321720">
    <property type="component" value="Unassembled WGS sequence"/>
</dbReference>
<evidence type="ECO:0000256" key="1">
    <source>
        <dbReference type="SAM" id="MobiDB-lite"/>
    </source>
</evidence>
<evidence type="ECO:0000313" key="5">
    <source>
        <dbReference type="Proteomes" id="UP000321720"/>
    </source>
</evidence>
<dbReference type="GO" id="GO:0016787">
    <property type="term" value="F:hydrolase activity"/>
    <property type="evidence" value="ECO:0007669"/>
    <property type="project" value="InterPro"/>
</dbReference>
<keyword evidence="2" id="KW-0472">Membrane</keyword>
<dbReference type="InterPro" id="IPR029052">
    <property type="entry name" value="Metallo-depent_PP-like"/>
</dbReference>
<dbReference type="Gene3D" id="3.60.21.10">
    <property type="match status" value="1"/>
</dbReference>
<evidence type="ECO:0000256" key="2">
    <source>
        <dbReference type="SAM" id="Phobius"/>
    </source>
</evidence>
<dbReference type="RefSeq" id="WP_146843850.1">
    <property type="nucleotide sequence ID" value="NZ_BJWG01000015.1"/>
</dbReference>
<sequence length="530" mass="55436">MDEQAPHTHGGWGVRIVLAILAVVISLGVGVTTATAQASFGPHEARYEMTTNGLVVLDLGPLGTLEIDSPLPAGLGLDIVVEEIPASFTEVDDATTLQALNGDLERYVQLFSAPQATVEQVTKALVADALGRAALMLVVLVAGWWLGRLLLGATRRAELANALALHRWRVGVALGLALLLGLLSSSLDPSARPQEVRVASSVFDGSALEGARVTGRLGGVIDTYGAQALAAYRENQEFYAAADKALGQAWDERLTAQPLPTRTPDAADLVTVVVVSDLHCNVGMAPLVTTLVERADAQAVLDAGDTTMNGTGVEQYCVSTFADAIPDGVELVTSPGNHDSEETSAKYAAAGATVLAGKVVDVDGIRVLGDSDPNQTRAGQGTASRGESAQDAGERLEQVACDDEDGVDLLLIHTPDVGTAALESDCVPAQVSGHLHRRYDARQVGLGIRYISSSTAGATLGEATIGPLHGTAELTVLRWDPDRRRFLDYRVVAVHPDTSVDVGPRRPWPVIVVPPTTRPPAGTGGPNLPT</sequence>
<feature type="compositionally biased region" description="Low complexity" evidence="1">
    <location>
        <begin position="511"/>
        <end position="521"/>
    </location>
</feature>
<feature type="compositionally biased region" description="Polar residues" evidence="1">
    <location>
        <begin position="372"/>
        <end position="387"/>
    </location>
</feature>
<keyword evidence="5" id="KW-1185">Reference proteome</keyword>
<organism evidence="4 5">
    <name type="scientific">Cellulomonas composti</name>
    <dbReference type="NCBI Taxonomy" id="266130"/>
    <lineage>
        <taxon>Bacteria</taxon>
        <taxon>Bacillati</taxon>
        <taxon>Actinomycetota</taxon>
        <taxon>Actinomycetes</taxon>
        <taxon>Micrococcales</taxon>
        <taxon>Cellulomonadaceae</taxon>
        <taxon>Cellulomonas</taxon>
    </lineage>
</organism>
<protein>
    <recommendedName>
        <fullName evidence="3">Calcineurin-like phosphoesterase domain-containing protein</fullName>
    </recommendedName>
</protein>
<feature type="region of interest" description="Disordered" evidence="1">
    <location>
        <begin position="367"/>
        <end position="394"/>
    </location>
</feature>
<gene>
    <name evidence="4" type="ORF">CCO02nite_28710</name>
</gene>
<dbReference type="OrthoDB" id="5241348at2"/>
<dbReference type="Pfam" id="PF00149">
    <property type="entry name" value="Metallophos"/>
    <property type="match status" value="1"/>
</dbReference>
<feature type="transmembrane region" description="Helical" evidence="2">
    <location>
        <begin position="168"/>
        <end position="187"/>
    </location>
</feature>
<evidence type="ECO:0000313" key="4">
    <source>
        <dbReference type="EMBL" id="GEL96213.1"/>
    </source>
</evidence>
<feature type="transmembrane region" description="Helical" evidence="2">
    <location>
        <begin position="12"/>
        <end position="31"/>
    </location>
</feature>
<name>A0A511JEP1_9CELL</name>
<evidence type="ECO:0000259" key="3">
    <source>
        <dbReference type="Pfam" id="PF00149"/>
    </source>
</evidence>
<keyword evidence="2" id="KW-0812">Transmembrane</keyword>
<dbReference type="AlphaFoldDB" id="A0A511JEP1"/>
<dbReference type="EMBL" id="BJWG01000015">
    <property type="protein sequence ID" value="GEL96213.1"/>
    <property type="molecule type" value="Genomic_DNA"/>
</dbReference>